<dbReference type="OrthoDB" id="1521937at2"/>
<keyword evidence="4 11" id="KW-0812">Transmembrane</keyword>
<dbReference type="SUPFAM" id="SSF81665">
    <property type="entry name" value="Calcium ATPase, transmembrane domain M"/>
    <property type="match status" value="1"/>
</dbReference>
<dbReference type="AlphaFoldDB" id="A0A1T5M1H4"/>
<evidence type="ECO:0000256" key="11">
    <source>
        <dbReference type="SAM" id="Phobius"/>
    </source>
</evidence>
<dbReference type="SFLD" id="SFLDG00002">
    <property type="entry name" value="C1.7:_P-type_atpase_like"/>
    <property type="match status" value="1"/>
</dbReference>
<protein>
    <submittedName>
        <fullName evidence="13">Ca2+-transporting ATPase</fullName>
    </submittedName>
</protein>
<dbReference type="GO" id="GO:0016887">
    <property type="term" value="F:ATP hydrolysis activity"/>
    <property type="evidence" value="ECO:0007669"/>
    <property type="project" value="InterPro"/>
</dbReference>
<feature type="transmembrane region" description="Helical" evidence="11">
    <location>
        <begin position="722"/>
        <end position="744"/>
    </location>
</feature>
<dbReference type="InterPro" id="IPR008250">
    <property type="entry name" value="ATPase_P-typ_transduc_dom_A_sf"/>
</dbReference>
<dbReference type="FunFam" id="2.70.150.10:FF:000016">
    <property type="entry name" value="Calcium-transporting P-type ATPase putative"/>
    <property type="match status" value="1"/>
</dbReference>
<evidence type="ECO:0000256" key="9">
    <source>
        <dbReference type="ARBA" id="ARBA00022989"/>
    </source>
</evidence>
<dbReference type="Gene3D" id="3.40.50.1000">
    <property type="entry name" value="HAD superfamily/HAD-like"/>
    <property type="match status" value="2"/>
</dbReference>
<keyword evidence="14" id="KW-1185">Reference proteome</keyword>
<dbReference type="Gene3D" id="2.70.150.10">
    <property type="entry name" value="Calcium-transporting ATPase, cytoplasmic transduction domain A"/>
    <property type="match status" value="1"/>
</dbReference>
<dbReference type="GO" id="GO:0005886">
    <property type="term" value="C:plasma membrane"/>
    <property type="evidence" value="ECO:0007669"/>
    <property type="project" value="UniProtKB-SubCell"/>
</dbReference>
<dbReference type="GO" id="GO:0005524">
    <property type="term" value="F:ATP binding"/>
    <property type="evidence" value="ECO:0007669"/>
    <property type="project" value="UniProtKB-KW"/>
</dbReference>
<evidence type="ECO:0000259" key="12">
    <source>
        <dbReference type="SMART" id="SM00831"/>
    </source>
</evidence>
<dbReference type="InterPro" id="IPR023299">
    <property type="entry name" value="ATPase_P-typ_cyto_dom_N"/>
</dbReference>
<keyword evidence="10 11" id="KW-0472">Membrane</keyword>
<dbReference type="SMART" id="SM00831">
    <property type="entry name" value="Cation_ATPase_N"/>
    <property type="match status" value="1"/>
</dbReference>
<gene>
    <name evidence="13" type="ORF">SAMN05660236_4002</name>
</gene>
<feature type="transmembrane region" description="Helical" evidence="11">
    <location>
        <begin position="79"/>
        <end position="95"/>
    </location>
</feature>
<dbReference type="PRINTS" id="PR00120">
    <property type="entry name" value="HATPASE"/>
</dbReference>
<feature type="transmembrane region" description="Helical" evidence="11">
    <location>
        <begin position="273"/>
        <end position="294"/>
    </location>
</feature>
<evidence type="ECO:0000256" key="5">
    <source>
        <dbReference type="ARBA" id="ARBA00022723"/>
    </source>
</evidence>
<evidence type="ECO:0000256" key="6">
    <source>
        <dbReference type="ARBA" id="ARBA00022741"/>
    </source>
</evidence>
<evidence type="ECO:0000256" key="8">
    <source>
        <dbReference type="ARBA" id="ARBA00022967"/>
    </source>
</evidence>
<comment type="subcellular location">
    <subcellularLocation>
        <location evidence="1">Cell membrane</location>
        <topology evidence="1">Multi-pass membrane protein</topology>
    </subcellularLocation>
</comment>
<dbReference type="SUPFAM" id="SSF81653">
    <property type="entry name" value="Calcium ATPase, transduction domain A"/>
    <property type="match status" value="1"/>
</dbReference>
<dbReference type="InterPro" id="IPR006068">
    <property type="entry name" value="ATPase_P-typ_cation-transptr_C"/>
</dbReference>
<dbReference type="GO" id="GO:0006883">
    <property type="term" value="P:intracellular sodium ion homeostasis"/>
    <property type="evidence" value="ECO:0007669"/>
    <property type="project" value="TreeGrafter"/>
</dbReference>
<dbReference type="PROSITE" id="PS00154">
    <property type="entry name" value="ATPASE_E1_E2"/>
    <property type="match status" value="1"/>
</dbReference>
<dbReference type="Pfam" id="PF00690">
    <property type="entry name" value="Cation_ATPase_N"/>
    <property type="match status" value="1"/>
</dbReference>
<dbReference type="GO" id="GO:0005391">
    <property type="term" value="F:P-type sodium:potassium-exchanging transporter activity"/>
    <property type="evidence" value="ECO:0007669"/>
    <property type="project" value="TreeGrafter"/>
</dbReference>
<dbReference type="Pfam" id="PF00122">
    <property type="entry name" value="E1-E2_ATPase"/>
    <property type="match status" value="1"/>
</dbReference>
<dbReference type="SUPFAM" id="SSF56784">
    <property type="entry name" value="HAD-like"/>
    <property type="match status" value="1"/>
</dbReference>
<evidence type="ECO:0000313" key="14">
    <source>
        <dbReference type="Proteomes" id="UP000190961"/>
    </source>
</evidence>
<feature type="transmembrane region" description="Helical" evidence="11">
    <location>
        <begin position="794"/>
        <end position="813"/>
    </location>
</feature>
<keyword evidence="5" id="KW-0479">Metal-binding</keyword>
<feature type="transmembrane region" description="Helical" evidence="11">
    <location>
        <begin position="825"/>
        <end position="842"/>
    </location>
</feature>
<dbReference type="GO" id="GO:0046872">
    <property type="term" value="F:metal ion binding"/>
    <property type="evidence" value="ECO:0007669"/>
    <property type="project" value="UniProtKB-KW"/>
</dbReference>
<evidence type="ECO:0000256" key="2">
    <source>
        <dbReference type="ARBA" id="ARBA00005675"/>
    </source>
</evidence>
<feature type="transmembrane region" description="Helical" evidence="11">
    <location>
        <begin position="243"/>
        <end position="261"/>
    </location>
</feature>
<proteinExistence type="inferred from homology"/>
<sequence>MNLWQLQTEEVFKKYGSSMDGLTTESAQAKMAEVGPNELLEKKRKPAWKIFLNQFKDFMIVVLLAAAIVAGIAGDLTDTIIIVVIVVLNAIVGFVQENKAEKAMEALKKISALKAHVRRDGKLVTIDSAALVPGDLVELEAGNIVPADIRLVEAHGLRVNESALTGESVPVEKTNRQIQEEDLPLGDRLNMSYKTTLVTNGRAKGVVTATGMSTEIGAIAKMLQQGEEVTPLQKRMADFGKKLSYLVILICVLFFGVGYLMDEDPLNMLLTSISLAVAAIPEALPALITVALAAGAKRLVKKNALIRKLSAVETLGSVTFICSDKTGTLTQNKMKVTKSESENSETLFGKLSVFECSIALNHDVKKNVNKELTGDPTEIALIEYFNEHHDAESFSELSEKLPRVAELPFDSERKLMTTVHQLDNKYLIICKGAVESLTATLEDQHDVPRILEKASDWSAEGTRVIAFGYKVADKMPAPFDSQTVERDFTFTGLTGMIDPPREEARLAIKECKTAGITTVMITGDHPATAAAIAKQIGILTEKDLVVTGKELQAMNDSEFDQKVEQIRVYARVSPEQKLRIVKALQRKKHFVSMTGDGVNDAPSLKASDIGVAMGIAGTDVSKEAADMILLDDNFATIVKAVKEGRHIYDNIRKFVKYIMTCNSAEIWTMFLAPLVGLPIPLLPIHILWINLVTDGLPGLALGSEKAEPDIMTRPPRKTNESLFAGGIGLHIAWVGFLMAVITLATEAWAVNNKMPHWQTMVFTVLSLSQLGHVMGIRSDRQLLFKLGIFSNRPLLGAVLLTFLLQLGVIYLPFANELFKTQPLSMGELAACIGASLVVLTGVEIEKLFKKKHQVNTAG</sequence>
<dbReference type="InterPro" id="IPR023298">
    <property type="entry name" value="ATPase_P-typ_TM_dom_sf"/>
</dbReference>
<dbReference type="EMBL" id="FUZU01000003">
    <property type="protein sequence ID" value="SKC81699.1"/>
    <property type="molecule type" value="Genomic_DNA"/>
</dbReference>
<organism evidence="13 14">
    <name type="scientific">Ohtaekwangia koreensis</name>
    <dbReference type="NCBI Taxonomy" id="688867"/>
    <lineage>
        <taxon>Bacteria</taxon>
        <taxon>Pseudomonadati</taxon>
        <taxon>Bacteroidota</taxon>
        <taxon>Cytophagia</taxon>
        <taxon>Cytophagales</taxon>
        <taxon>Fulvivirgaceae</taxon>
        <taxon>Ohtaekwangia</taxon>
    </lineage>
</organism>
<dbReference type="InterPro" id="IPR050510">
    <property type="entry name" value="Cation_transp_ATPase_P-type"/>
</dbReference>
<dbReference type="SUPFAM" id="SSF81660">
    <property type="entry name" value="Metal cation-transporting ATPase, ATP-binding domain N"/>
    <property type="match status" value="1"/>
</dbReference>
<keyword evidence="8" id="KW-1278">Translocase</keyword>
<dbReference type="InterPro" id="IPR044492">
    <property type="entry name" value="P_typ_ATPase_HD_dom"/>
</dbReference>
<dbReference type="SFLD" id="SFLDF00027">
    <property type="entry name" value="p-type_atpase"/>
    <property type="match status" value="1"/>
</dbReference>
<dbReference type="InterPro" id="IPR001757">
    <property type="entry name" value="P_typ_ATPase"/>
</dbReference>
<keyword evidence="9 11" id="KW-1133">Transmembrane helix</keyword>
<dbReference type="PANTHER" id="PTHR43294">
    <property type="entry name" value="SODIUM/POTASSIUM-TRANSPORTING ATPASE SUBUNIT ALPHA"/>
    <property type="match status" value="1"/>
</dbReference>
<evidence type="ECO:0000256" key="3">
    <source>
        <dbReference type="ARBA" id="ARBA00022475"/>
    </source>
</evidence>
<evidence type="ECO:0000256" key="10">
    <source>
        <dbReference type="ARBA" id="ARBA00023136"/>
    </source>
</evidence>
<dbReference type="InterPro" id="IPR004014">
    <property type="entry name" value="ATPase_P-typ_cation-transptr_N"/>
</dbReference>
<dbReference type="FunFam" id="3.40.50.1000:FF:000028">
    <property type="entry name" value="Calcium-transporting P-type ATPase, putative"/>
    <property type="match status" value="1"/>
</dbReference>
<feature type="transmembrane region" description="Helical" evidence="11">
    <location>
        <begin position="50"/>
        <end position="73"/>
    </location>
</feature>
<dbReference type="Pfam" id="PF13246">
    <property type="entry name" value="Cation_ATPase"/>
    <property type="match status" value="1"/>
</dbReference>
<dbReference type="InterPro" id="IPR018303">
    <property type="entry name" value="ATPase_P-typ_P_site"/>
</dbReference>
<keyword evidence="7" id="KW-0067">ATP-binding</keyword>
<dbReference type="STRING" id="688867.SAMN05660236_4002"/>
<dbReference type="Pfam" id="PF00689">
    <property type="entry name" value="Cation_ATPase_C"/>
    <property type="match status" value="1"/>
</dbReference>
<dbReference type="PANTHER" id="PTHR43294:SF21">
    <property type="entry name" value="CATION TRANSPORTING ATPASE"/>
    <property type="match status" value="1"/>
</dbReference>
<dbReference type="NCBIfam" id="TIGR01494">
    <property type="entry name" value="ATPase_P-type"/>
    <property type="match status" value="4"/>
</dbReference>
<evidence type="ECO:0000313" key="13">
    <source>
        <dbReference type="EMBL" id="SKC81699.1"/>
    </source>
</evidence>
<evidence type="ECO:0000256" key="1">
    <source>
        <dbReference type="ARBA" id="ARBA00004651"/>
    </source>
</evidence>
<dbReference type="Gene3D" id="3.40.1110.10">
    <property type="entry name" value="Calcium-transporting ATPase, cytoplasmic domain N"/>
    <property type="match status" value="1"/>
</dbReference>
<reference evidence="13 14" key="1">
    <citation type="submission" date="2017-02" db="EMBL/GenBank/DDBJ databases">
        <authorList>
            <person name="Peterson S.W."/>
        </authorList>
    </citation>
    <scope>NUCLEOTIDE SEQUENCE [LARGE SCALE GENOMIC DNA]</scope>
    <source>
        <strain evidence="13 14">DSM 25262</strain>
    </source>
</reference>
<dbReference type="GO" id="GO:1990573">
    <property type="term" value="P:potassium ion import across plasma membrane"/>
    <property type="evidence" value="ECO:0007669"/>
    <property type="project" value="TreeGrafter"/>
</dbReference>
<evidence type="ECO:0000256" key="7">
    <source>
        <dbReference type="ARBA" id="ARBA00022840"/>
    </source>
</evidence>
<comment type="similarity">
    <text evidence="2">Belongs to the cation transport ATPase (P-type) (TC 3.A.3) family. Type IIA subfamily.</text>
</comment>
<accession>A0A1T5M1H4</accession>
<dbReference type="GO" id="GO:0036376">
    <property type="term" value="P:sodium ion export across plasma membrane"/>
    <property type="evidence" value="ECO:0007669"/>
    <property type="project" value="TreeGrafter"/>
</dbReference>
<keyword evidence="3" id="KW-1003">Cell membrane</keyword>
<dbReference type="CDD" id="cd02089">
    <property type="entry name" value="P-type_ATPase_Ca_prok"/>
    <property type="match status" value="1"/>
</dbReference>
<dbReference type="PRINTS" id="PR00119">
    <property type="entry name" value="CATATPASE"/>
</dbReference>
<dbReference type="SFLD" id="SFLDS00003">
    <property type="entry name" value="Haloacid_Dehalogenase"/>
    <property type="match status" value="1"/>
</dbReference>
<dbReference type="InterPro" id="IPR036412">
    <property type="entry name" value="HAD-like_sf"/>
</dbReference>
<name>A0A1T5M1H4_9BACT</name>
<dbReference type="InterPro" id="IPR023214">
    <property type="entry name" value="HAD_sf"/>
</dbReference>
<dbReference type="InterPro" id="IPR059000">
    <property type="entry name" value="ATPase_P-type_domA"/>
</dbReference>
<dbReference type="RefSeq" id="WP_079688571.1">
    <property type="nucleotide sequence ID" value="NZ_FUZU01000003.1"/>
</dbReference>
<dbReference type="GO" id="GO:1902600">
    <property type="term" value="P:proton transmembrane transport"/>
    <property type="evidence" value="ECO:0007669"/>
    <property type="project" value="TreeGrafter"/>
</dbReference>
<evidence type="ECO:0000256" key="4">
    <source>
        <dbReference type="ARBA" id="ARBA00022692"/>
    </source>
</evidence>
<keyword evidence="6" id="KW-0547">Nucleotide-binding</keyword>
<dbReference type="GO" id="GO:0030007">
    <property type="term" value="P:intracellular potassium ion homeostasis"/>
    <property type="evidence" value="ECO:0007669"/>
    <property type="project" value="TreeGrafter"/>
</dbReference>
<dbReference type="Gene3D" id="1.20.1110.10">
    <property type="entry name" value="Calcium-transporting ATPase, transmembrane domain"/>
    <property type="match status" value="3"/>
</dbReference>
<feature type="domain" description="Cation-transporting P-type ATPase N-terminal" evidence="12">
    <location>
        <begin position="2"/>
        <end position="75"/>
    </location>
</feature>
<dbReference type="Proteomes" id="UP000190961">
    <property type="component" value="Unassembled WGS sequence"/>
</dbReference>